<dbReference type="EMBL" id="JADGKB010000029">
    <property type="protein sequence ID" value="KAJ3258235.1"/>
    <property type="molecule type" value="Genomic_DNA"/>
</dbReference>
<gene>
    <name evidence="2" type="ORF">HK103_003716</name>
</gene>
<keyword evidence="1" id="KW-0732">Signal</keyword>
<dbReference type="AlphaFoldDB" id="A0AAD5Y8V3"/>
<sequence>MKIAQALSVLFVTTVLAHPGMLSYQAGNSQGNGLGNQMGNLGPQNIGDSSFNQAAYHGFQMPRGDAEVLDPNAVPRFGKKGGRGLRIVASPKKVIIFSFNPLNNATTVLRFNVNKEPRLGVEWNHNRDLLKDLTPADVSFATRLAGLYEVNATSNCFWNTTGTVYRFGTWNWSAIAITWRNDSNSNATLYLNSIGSPFGAYGGPQVNLTVIVSADTFNLTNGLTIMPTGLKYDISIIGPVTYALSPPTSSSWKLVKRIFSSFQNSTFTNNGLSDPNNIGNMAWASNVTLDSQPGTISFDGAINVPPSLVLGQGDNTQRDDHLDFQCSKSLSVYSIPYFAQAFHWDPSVYVSESNAISAYSTNSSGSTTSTAGSSGYPSAGVSISQSGSLLSSICLVMLCAIILL</sequence>
<feature type="chain" id="PRO_5042104146" evidence="1">
    <location>
        <begin position="18"/>
        <end position="404"/>
    </location>
</feature>
<accession>A0AAD5Y8V3</accession>
<keyword evidence="3" id="KW-1185">Reference proteome</keyword>
<evidence type="ECO:0000256" key="1">
    <source>
        <dbReference type="SAM" id="SignalP"/>
    </source>
</evidence>
<protein>
    <submittedName>
        <fullName evidence="2">Uncharacterized protein</fullName>
    </submittedName>
</protein>
<comment type="caution">
    <text evidence="2">The sequence shown here is derived from an EMBL/GenBank/DDBJ whole genome shotgun (WGS) entry which is preliminary data.</text>
</comment>
<reference evidence="2" key="1">
    <citation type="submission" date="2020-05" db="EMBL/GenBank/DDBJ databases">
        <title>Phylogenomic resolution of chytrid fungi.</title>
        <authorList>
            <person name="Stajich J.E."/>
            <person name="Amses K."/>
            <person name="Simmons R."/>
            <person name="Seto K."/>
            <person name="Myers J."/>
            <person name="Bonds A."/>
            <person name="Quandt C.A."/>
            <person name="Barry K."/>
            <person name="Liu P."/>
            <person name="Grigoriev I."/>
            <person name="Longcore J.E."/>
            <person name="James T.Y."/>
        </authorList>
    </citation>
    <scope>NUCLEOTIDE SEQUENCE</scope>
    <source>
        <strain evidence="2">PLAUS21</strain>
    </source>
</reference>
<dbReference type="Proteomes" id="UP001210925">
    <property type="component" value="Unassembled WGS sequence"/>
</dbReference>
<feature type="signal peptide" evidence="1">
    <location>
        <begin position="1"/>
        <end position="17"/>
    </location>
</feature>
<proteinExistence type="predicted"/>
<organism evidence="2 3">
    <name type="scientific">Boothiomyces macroporosus</name>
    <dbReference type="NCBI Taxonomy" id="261099"/>
    <lineage>
        <taxon>Eukaryota</taxon>
        <taxon>Fungi</taxon>
        <taxon>Fungi incertae sedis</taxon>
        <taxon>Chytridiomycota</taxon>
        <taxon>Chytridiomycota incertae sedis</taxon>
        <taxon>Chytridiomycetes</taxon>
        <taxon>Rhizophydiales</taxon>
        <taxon>Terramycetaceae</taxon>
        <taxon>Boothiomyces</taxon>
    </lineage>
</organism>
<name>A0AAD5Y8V3_9FUNG</name>
<evidence type="ECO:0000313" key="3">
    <source>
        <dbReference type="Proteomes" id="UP001210925"/>
    </source>
</evidence>
<evidence type="ECO:0000313" key="2">
    <source>
        <dbReference type="EMBL" id="KAJ3258235.1"/>
    </source>
</evidence>